<sequence length="328" mass="37586">HNLLLHNLDVMHIEKNIVDSILGTLLDISGKTKDHAKARYDLKDMGIRKNLHPKDTEDSKTTKFAKACFSMTNGEKSTFCGVLKTAKLPDGSASNISSALQEDVPDLIRQLSRGPNSVAKRYYGYLINGYRFHVRQCDARSKTQNSCVTLVSLTTSFASSKDKNPIVVDLTYYGRIVDIVELDYYGHFKVVLFKCDWYEVENDVYCLSYVYFNKRCSQEKPFVLGSQEKEPSEYLMGPSIPKDNGEVLLTRTDVPEKIIDVPSEEFVTQQLEVGYEEVFEDESADEFEDEFEDESENEYEDESENEYEDESEDELEDESEEEFEDDAP</sequence>
<protein>
    <recommendedName>
        <fullName evidence="2">DUF4216 domain-containing protein</fullName>
    </recommendedName>
</protein>
<evidence type="ECO:0000313" key="3">
    <source>
        <dbReference type="EMBL" id="WMV54669.1"/>
    </source>
</evidence>
<evidence type="ECO:0000313" key="4">
    <source>
        <dbReference type="Proteomes" id="UP001234989"/>
    </source>
</evidence>
<feature type="domain" description="DUF4216" evidence="2">
    <location>
        <begin position="180"/>
        <end position="229"/>
    </location>
</feature>
<evidence type="ECO:0000259" key="2">
    <source>
        <dbReference type="Pfam" id="PF13952"/>
    </source>
</evidence>
<name>A0AAF0UZN5_SOLVR</name>
<evidence type="ECO:0000256" key="1">
    <source>
        <dbReference type="SAM" id="MobiDB-lite"/>
    </source>
</evidence>
<dbReference type="InterPro" id="IPR025312">
    <property type="entry name" value="DUF4216"/>
</dbReference>
<reference evidence="3" key="1">
    <citation type="submission" date="2023-08" db="EMBL/GenBank/DDBJ databases">
        <title>A de novo genome assembly of Solanum verrucosum Schlechtendal, a Mexican diploid species geographically isolated from the other diploid A-genome species in potato relatives.</title>
        <authorList>
            <person name="Hosaka K."/>
        </authorList>
    </citation>
    <scope>NUCLEOTIDE SEQUENCE</scope>
    <source>
        <tissue evidence="3">Young leaves</tissue>
    </source>
</reference>
<dbReference type="Proteomes" id="UP001234989">
    <property type="component" value="Chromosome 11"/>
</dbReference>
<dbReference type="AlphaFoldDB" id="A0AAF0UZN5"/>
<gene>
    <name evidence="3" type="ORF">MTR67_048054</name>
</gene>
<feature type="non-terminal residue" evidence="3">
    <location>
        <position position="1"/>
    </location>
</feature>
<organism evidence="3 4">
    <name type="scientific">Solanum verrucosum</name>
    <dbReference type="NCBI Taxonomy" id="315347"/>
    <lineage>
        <taxon>Eukaryota</taxon>
        <taxon>Viridiplantae</taxon>
        <taxon>Streptophyta</taxon>
        <taxon>Embryophyta</taxon>
        <taxon>Tracheophyta</taxon>
        <taxon>Spermatophyta</taxon>
        <taxon>Magnoliopsida</taxon>
        <taxon>eudicotyledons</taxon>
        <taxon>Gunneridae</taxon>
        <taxon>Pentapetalae</taxon>
        <taxon>asterids</taxon>
        <taxon>lamiids</taxon>
        <taxon>Solanales</taxon>
        <taxon>Solanaceae</taxon>
        <taxon>Solanoideae</taxon>
        <taxon>Solaneae</taxon>
        <taxon>Solanum</taxon>
    </lineage>
</organism>
<accession>A0AAF0UZN5</accession>
<dbReference type="EMBL" id="CP133622">
    <property type="protein sequence ID" value="WMV54669.1"/>
    <property type="molecule type" value="Genomic_DNA"/>
</dbReference>
<dbReference type="PANTHER" id="PTHR48258">
    <property type="entry name" value="DUF4218 DOMAIN-CONTAINING PROTEIN-RELATED"/>
    <property type="match status" value="1"/>
</dbReference>
<dbReference type="Pfam" id="PF13952">
    <property type="entry name" value="DUF4216"/>
    <property type="match status" value="1"/>
</dbReference>
<keyword evidence="4" id="KW-1185">Reference proteome</keyword>
<dbReference type="PANTHER" id="PTHR48258:SF8">
    <property type="entry name" value="DUF4216 DOMAIN-CONTAINING PROTEIN"/>
    <property type="match status" value="1"/>
</dbReference>
<feature type="region of interest" description="Disordered" evidence="1">
    <location>
        <begin position="277"/>
        <end position="328"/>
    </location>
</feature>
<proteinExistence type="predicted"/>